<evidence type="ECO:0000313" key="1">
    <source>
        <dbReference type="EMBL" id="GLK68027.1"/>
    </source>
</evidence>
<dbReference type="RefSeq" id="WP_271168259.1">
    <property type="nucleotide sequence ID" value="NZ_BSFI01000007.1"/>
</dbReference>
<proteinExistence type="predicted"/>
<gene>
    <name evidence="1" type="ORF">GCM10008179_16650</name>
</gene>
<evidence type="ECO:0000313" key="2">
    <source>
        <dbReference type="Proteomes" id="UP001143372"/>
    </source>
</evidence>
<name>A0A9W6IZQ9_9HYPH</name>
<reference evidence="1" key="1">
    <citation type="journal article" date="2014" name="Int. J. Syst. Evol. Microbiol.">
        <title>Complete genome sequence of Corynebacterium casei LMG S-19264T (=DSM 44701T), isolated from a smear-ripened cheese.</title>
        <authorList>
            <consortium name="US DOE Joint Genome Institute (JGI-PGF)"/>
            <person name="Walter F."/>
            <person name="Albersmeier A."/>
            <person name="Kalinowski J."/>
            <person name="Ruckert C."/>
        </authorList>
    </citation>
    <scope>NUCLEOTIDE SEQUENCE</scope>
    <source>
        <strain evidence="1">VKM B-2347</strain>
    </source>
</reference>
<comment type="caution">
    <text evidence="1">The sequence shown here is derived from an EMBL/GenBank/DDBJ whole genome shotgun (WGS) entry which is preliminary data.</text>
</comment>
<organism evidence="1 2">
    <name type="scientific">Hansschlegelia plantiphila</name>
    <dbReference type="NCBI Taxonomy" id="374655"/>
    <lineage>
        <taxon>Bacteria</taxon>
        <taxon>Pseudomonadati</taxon>
        <taxon>Pseudomonadota</taxon>
        <taxon>Alphaproteobacteria</taxon>
        <taxon>Hyphomicrobiales</taxon>
        <taxon>Methylopilaceae</taxon>
        <taxon>Hansschlegelia</taxon>
    </lineage>
</organism>
<keyword evidence="2" id="KW-1185">Reference proteome</keyword>
<dbReference type="Proteomes" id="UP001143372">
    <property type="component" value="Unassembled WGS sequence"/>
</dbReference>
<sequence length="67" mass="7245">MSKIEITTADCAAVETFIGKVLDAYKAGQIDLSRATGALQHPMFAALRGDVEELKGYVRRAGDDLMD</sequence>
<reference evidence="1" key="2">
    <citation type="submission" date="2023-01" db="EMBL/GenBank/DDBJ databases">
        <authorList>
            <person name="Sun Q."/>
            <person name="Evtushenko L."/>
        </authorList>
    </citation>
    <scope>NUCLEOTIDE SEQUENCE</scope>
    <source>
        <strain evidence="1">VKM B-2347</strain>
    </source>
</reference>
<dbReference type="AlphaFoldDB" id="A0A9W6IZQ9"/>
<dbReference type="EMBL" id="BSFI01000007">
    <property type="protein sequence ID" value="GLK68027.1"/>
    <property type="molecule type" value="Genomic_DNA"/>
</dbReference>
<protein>
    <submittedName>
        <fullName evidence="1">Uncharacterized protein</fullName>
    </submittedName>
</protein>
<accession>A0A9W6IZQ9</accession>